<proteinExistence type="predicted"/>
<protein>
    <submittedName>
        <fullName evidence="2">Uncharacterized protein</fullName>
    </submittedName>
</protein>
<dbReference type="Proteomes" id="UP000281549">
    <property type="component" value="Unassembled WGS sequence"/>
</dbReference>
<sequence>MQAIPEAQEEEDDVPKKYTLYAQPPTLNGNIISTPPFTPKETTINHDNEKKKMKKVFQTRLHTTKVTAKSTLLTPGPADYRVDDFVSLLRRRSSVTVPEKNEIVEDKIDEPNNQEPIITLRPSWMFKSKSKRDFIKLNSANVSPGDYFKEDIGVEHAITSCFTSKSNRFKSQSVSFNKPIILE</sequence>
<evidence type="ECO:0000313" key="3">
    <source>
        <dbReference type="Proteomes" id="UP000281549"/>
    </source>
</evidence>
<dbReference type="AlphaFoldDB" id="A0A4P9YKY5"/>
<evidence type="ECO:0000313" key="2">
    <source>
        <dbReference type="EMBL" id="RKP20286.1"/>
    </source>
</evidence>
<reference evidence="3" key="1">
    <citation type="journal article" date="2018" name="Nat. Microbiol.">
        <title>Leveraging single-cell genomics to expand the fungal tree of life.</title>
        <authorList>
            <person name="Ahrendt S.R."/>
            <person name="Quandt C.A."/>
            <person name="Ciobanu D."/>
            <person name="Clum A."/>
            <person name="Salamov A."/>
            <person name="Andreopoulos B."/>
            <person name="Cheng J.F."/>
            <person name="Woyke T."/>
            <person name="Pelin A."/>
            <person name="Henrissat B."/>
            <person name="Reynolds N.K."/>
            <person name="Benny G.L."/>
            <person name="Smith M.E."/>
            <person name="James T.Y."/>
            <person name="Grigoriev I.V."/>
        </authorList>
    </citation>
    <scope>NUCLEOTIDE SEQUENCE [LARGE SCALE GENOMIC DNA]</scope>
    <source>
        <strain evidence="3">CSF55</strain>
    </source>
</reference>
<organism evidence="2 3">
    <name type="scientific">Rozella allomycis (strain CSF55)</name>
    <dbReference type="NCBI Taxonomy" id="988480"/>
    <lineage>
        <taxon>Eukaryota</taxon>
        <taxon>Fungi</taxon>
        <taxon>Fungi incertae sedis</taxon>
        <taxon>Cryptomycota</taxon>
        <taxon>Cryptomycota incertae sedis</taxon>
        <taxon>Rozella</taxon>
    </lineage>
</organism>
<evidence type="ECO:0000256" key="1">
    <source>
        <dbReference type="SAM" id="MobiDB-lite"/>
    </source>
</evidence>
<gene>
    <name evidence="2" type="ORF">ROZALSC1DRAFT_28215</name>
</gene>
<accession>A0A4P9YKY5</accession>
<feature type="region of interest" description="Disordered" evidence="1">
    <location>
        <begin position="1"/>
        <end position="22"/>
    </location>
</feature>
<feature type="region of interest" description="Disordered" evidence="1">
    <location>
        <begin position="27"/>
        <end position="46"/>
    </location>
</feature>
<dbReference type="EMBL" id="ML005087">
    <property type="protein sequence ID" value="RKP20286.1"/>
    <property type="molecule type" value="Genomic_DNA"/>
</dbReference>
<name>A0A4P9YKY5_ROZAC</name>